<reference evidence="1" key="1">
    <citation type="submission" date="2022-07" db="EMBL/GenBank/DDBJ databases">
        <title>Phylogenomic reconstructions and comparative analyses of Kickxellomycotina fungi.</title>
        <authorList>
            <person name="Reynolds N.K."/>
            <person name="Stajich J.E."/>
            <person name="Barry K."/>
            <person name="Grigoriev I.V."/>
            <person name="Crous P."/>
            <person name="Smith M.E."/>
        </authorList>
    </citation>
    <scope>NUCLEOTIDE SEQUENCE</scope>
    <source>
        <strain evidence="1">CBS 190363</strain>
    </source>
</reference>
<sequence>GGIDRVQSAVQPMQTVMQRSAQTALTLYVKDSYDAESGLGSGGWASLLRKWKQPLDARQFAVLRAIHAWRDACAREEDESTRYVLPNHMLFSLATRPPANVPALLAACHPTPPPVRMHAADLVALIARAQASSSTVQPDQPSSVADETLPVPVPVHTRFADHHVNGDILTPDIMASARDIAAQKSALFGSIASSSGDERESEAMRRAQQVRASLVLQPPAVPTAVVAATSNEPEFTPVLPSKRKRTEEAPAAPAPAPEPVVLSETYAAYHAPTIKQKKLADPSAMQLPKIALGDIDDDDSDGGSGNQLTLANK</sequence>
<evidence type="ECO:0000313" key="2">
    <source>
        <dbReference type="Proteomes" id="UP001139981"/>
    </source>
</evidence>
<feature type="non-terminal residue" evidence="1">
    <location>
        <position position="1"/>
    </location>
</feature>
<organism evidence="1 2">
    <name type="scientific">Coemansia aciculifera</name>
    <dbReference type="NCBI Taxonomy" id="417176"/>
    <lineage>
        <taxon>Eukaryota</taxon>
        <taxon>Fungi</taxon>
        <taxon>Fungi incertae sedis</taxon>
        <taxon>Zoopagomycota</taxon>
        <taxon>Kickxellomycotina</taxon>
        <taxon>Kickxellomycetes</taxon>
        <taxon>Kickxellales</taxon>
        <taxon>Kickxellaceae</taxon>
        <taxon>Coemansia</taxon>
    </lineage>
</organism>
<evidence type="ECO:0000313" key="1">
    <source>
        <dbReference type="EMBL" id="KAJ2878618.1"/>
    </source>
</evidence>
<protein>
    <submittedName>
        <fullName evidence="1">Exosome nuclease subunit</fullName>
    </submittedName>
</protein>
<accession>A0ACC1LT66</accession>
<dbReference type="EMBL" id="JANBVB010003497">
    <property type="protein sequence ID" value="KAJ2878618.1"/>
    <property type="molecule type" value="Genomic_DNA"/>
</dbReference>
<dbReference type="Proteomes" id="UP001139981">
    <property type="component" value="Unassembled WGS sequence"/>
</dbReference>
<keyword evidence="2" id="KW-1185">Reference proteome</keyword>
<comment type="caution">
    <text evidence="1">The sequence shown here is derived from an EMBL/GenBank/DDBJ whole genome shotgun (WGS) entry which is preliminary data.</text>
</comment>
<feature type="non-terminal residue" evidence="1">
    <location>
        <position position="313"/>
    </location>
</feature>
<gene>
    <name evidence="1" type="primary">RRP6_2</name>
    <name evidence="1" type="ORF">IWW38_006281</name>
</gene>
<name>A0ACC1LT66_9FUNG</name>
<proteinExistence type="predicted"/>